<dbReference type="InterPro" id="IPR018306">
    <property type="entry name" value="Phage_T5_Orf172_DNA-bd"/>
</dbReference>
<sequence length="603" mass="67312">MNQSTALKMASDTTTSPSRLLRLADSVDAAVSEAALKTLSKHPDRSVRMLVAKHARVTAAVLSGLSTDDHPFDQEIVRVSTSGQGVPTASIPEGVREEITRLHPLLQASLERHERQGKYNSLRSADEATLCSLAADPHQDLDVLAYIEQNFGRQRDVWGALQSNPATRLYRVRSGAYGESPAGVLKIPFLDEDFFNSLFHSLDQRYWRQLAKHPLLPAQLQRQLFDTGNVQAIIGLLCNPRLDSDILGRIVGSRPPTNYQDVMIDEDDIIHPQGLAWLSTSNDSSVMWVAARHRLTDEVTLTRLALEDECELEVVTRPVTPDSILMKLKRRFPSYSEMCDARLTANVREMQEILQKNSSLVVCSLARNPRLPSWLAEELATADDFAVRRAVQENPNLPDALLQQLATRHGSASEVAHNPGASEKALEVALNTVRTMTGVTVDTFLNPILAHPLLRPDTIRDVLLEKLADDQFGILPHAISRELDRLKDSWTPVNGGFRQPEDDIGQIYVLFNPAMPGLVKVGSSGRSGELRARELSSSTGVPTPFILLHSVGVRNHIGAEQQLHRELEQEGLRYSDRREFFRLEPSEAIDRLLKFQQSWNQHH</sequence>
<keyword evidence="3" id="KW-1185">Reference proteome</keyword>
<dbReference type="SMART" id="SM00974">
    <property type="entry name" value="T5orf172"/>
    <property type="match status" value="1"/>
</dbReference>
<evidence type="ECO:0000259" key="1">
    <source>
        <dbReference type="SMART" id="SM00974"/>
    </source>
</evidence>
<evidence type="ECO:0000313" key="2">
    <source>
        <dbReference type="EMBL" id="GAA0524114.1"/>
    </source>
</evidence>
<evidence type="ECO:0000313" key="3">
    <source>
        <dbReference type="Proteomes" id="UP001500191"/>
    </source>
</evidence>
<comment type="caution">
    <text evidence="2">The sequence shown here is derived from an EMBL/GenBank/DDBJ whole genome shotgun (WGS) entry which is preliminary data.</text>
</comment>
<proteinExistence type="predicted"/>
<feature type="domain" description="Bacteriophage T5 Orf172 DNA-binding" evidence="1">
    <location>
        <begin position="513"/>
        <end position="595"/>
    </location>
</feature>
<dbReference type="EMBL" id="BAAADB010000034">
    <property type="protein sequence ID" value="GAA0524114.1"/>
    <property type="molecule type" value="Genomic_DNA"/>
</dbReference>
<dbReference type="RefSeq" id="WP_343761551.1">
    <property type="nucleotide sequence ID" value="NZ_BAAADB010000034.1"/>
</dbReference>
<gene>
    <name evidence="2" type="ORF">GCM10008937_34540</name>
</gene>
<name>A0ABN1CRG2_9DEIO</name>
<dbReference type="Pfam" id="PF10544">
    <property type="entry name" value="T5orf172"/>
    <property type="match status" value="1"/>
</dbReference>
<organism evidence="2 3">
    <name type="scientific">Deinococcus depolymerans</name>
    <dbReference type="NCBI Taxonomy" id="392408"/>
    <lineage>
        <taxon>Bacteria</taxon>
        <taxon>Thermotogati</taxon>
        <taxon>Deinococcota</taxon>
        <taxon>Deinococci</taxon>
        <taxon>Deinococcales</taxon>
        <taxon>Deinococcaceae</taxon>
        <taxon>Deinococcus</taxon>
    </lineage>
</organism>
<dbReference type="Proteomes" id="UP001500191">
    <property type="component" value="Unassembled WGS sequence"/>
</dbReference>
<accession>A0ABN1CRG2</accession>
<reference evidence="2 3" key="1">
    <citation type="journal article" date="2019" name="Int. J. Syst. Evol. Microbiol.">
        <title>The Global Catalogue of Microorganisms (GCM) 10K type strain sequencing project: providing services to taxonomists for standard genome sequencing and annotation.</title>
        <authorList>
            <consortium name="The Broad Institute Genomics Platform"/>
            <consortium name="The Broad Institute Genome Sequencing Center for Infectious Disease"/>
            <person name="Wu L."/>
            <person name="Ma J."/>
        </authorList>
    </citation>
    <scope>NUCLEOTIDE SEQUENCE [LARGE SCALE GENOMIC DNA]</scope>
    <source>
        <strain evidence="2 3">JCM 14368</strain>
    </source>
</reference>
<protein>
    <recommendedName>
        <fullName evidence="1">Bacteriophage T5 Orf172 DNA-binding domain-containing protein</fullName>
    </recommendedName>
</protein>